<sequence>MTDQVLVTGATGKQGGAVARALLAAGTRVRALVRDPGSDRAQAVAALGAELVRGDLNDPATLQAATTGVRAVFSVQTPVLDDLDSDGESVRGTNLVRAAYEAGVEQFVHTSVSGAGEHHRTAPGWAEGRWNRHYWESKAVIDDLVREVGFPYWTVLKPAGFMENLLEWSPLFGDWKKTGFITAFAADTRLSFVAVQDIGAAAAAVFADPRRFHGLDVELAGDLLTMTEMAAVLAEVSGRQVDAPVLTSAEAIERGLDPMIVSHQEWLNEVGAPARPEHAHALGLTTTDFRTWAWQSAGPACTAGRTRP</sequence>
<dbReference type="Gene3D" id="3.90.25.10">
    <property type="entry name" value="UDP-galactose 4-epimerase, domain 1"/>
    <property type="match status" value="1"/>
</dbReference>
<dbReference type="EMBL" id="CP014859">
    <property type="protein sequence ID" value="AOS63943.1"/>
    <property type="molecule type" value="Genomic_DNA"/>
</dbReference>
<comment type="similarity">
    <text evidence="1">Belongs to the NmrA-type oxidoreductase family.</text>
</comment>
<dbReference type="InterPro" id="IPR036291">
    <property type="entry name" value="NAD(P)-bd_dom_sf"/>
</dbReference>
<dbReference type="RefSeq" id="WP_069849934.1">
    <property type="nucleotide sequence ID" value="NZ_CP014859.1"/>
</dbReference>
<dbReference type="InterPro" id="IPR051164">
    <property type="entry name" value="NmrA-like_oxidored"/>
</dbReference>
<dbReference type="Pfam" id="PF05368">
    <property type="entry name" value="NmrA"/>
    <property type="match status" value="1"/>
</dbReference>
<keyword evidence="5" id="KW-1185">Reference proteome</keyword>
<evidence type="ECO:0000313" key="4">
    <source>
        <dbReference type="EMBL" id="AOS63943.1"/>
    </source>
</evidence>
<dbReference type="Proteomes" id="UP000095210">
    <property type="component" value="Chromosome"/>
</dbReference>
<dbReference type="CDD" id="cd05251">
    <property type="entry name" value="NmrA_like_SDR_a"/>
    <property type="match status" value="1"/>
</dbReference>
<keyword evidence="2" id="KW-0521">NADP</keyword>
<accession>A0AAC9MY17</accession>
<name>A0AAC9MY17_9PSEU</name>
<organism evidence="4 5">
    <name type="scientific">Actinoalloteichus hymeniacidonis</name>
    <dbReference type="NCBI Taxonomy" id="340345"/>
    <lineage>
        <taxon>Bacteria</taxon>
        <taxon>Bacillati</taxon>
        <taxon>Actinomycetota</taxon>
        <taxon>Actinomycetes</taxon>
        <taxon>Pseudonocardiales</taxon>
        <taxon>Pseudonocardiaceae</taxon>
        <taxon>Actinoalloteichus</taxon>
    </lineage>
</organism>
<evidence type="ECO:0000313" key="5">
    <source>
        <dbReference type="Proteomes" id="UP000095210"/>
    </source>
</evidence>
<proteinExistence type="inferred from homology"/>
<evidence type="ECO:0000256" key="2">
    <source>
        <dbReference type="ARBA" id="ARBA00022857"/>
    </source>
</evidence>
<dbReference type="SUPFAM" id="SSF51735">
    <property type="entry name" value="NAD(P)-binding Rossmann-fold domains"/>
    <property type="match status" value="1"/>
</dbReference>
<reference evidence="5" key="1">
    <citation type="submission" date="2016-03" db="EMBL/GenBank/DDBJ databases">
        <title>Complete genome sequence of the type strain Actinoalloteichus hymeniacidonis DSM 45092.</title>
        <authorList>
            <person name="Schaffert L."/>
            <person name="Albersmeier A."/>
            <person name="Winkler A."/>
            <person name="Kalinowski J."/>
            <person name="Zotchev S."/>
            <person name="Ruckert C."/>
        </authorList>
    </citation>
    <scope>NUCLEOTIDE SEQUENCE [LARGE SCALE GENOMIC DNA]</scope>
    <source>
        <strain evidence="5">HPA177(T) (DSM 45092(T))</strain>
    </source>
</reference>
<feature type="domain" description="NmrA-like" evidence="3">
    <location>
        <begin position="1"/>
        <end position="254"/>
    </location>
</feature>
<dbReference type="AlphaFoldDB" id="A0AAC9MY17"/>
<evidence type="ECO:0000256" key="1">
    <source>
        <dbReference type="ARBA" id="ARBA00006328"/>
    </source>
</evidence>
<dbReference type="PANTHER" id="PTHR42748">
    <property type="entry name" value="NITROGEN METABOLITE REPRESSION PROTEIN NMRA FAMILY MEMBER"/>
    <property type="match status" value="1"/>
</dbReference>
<dbReference type="KEGG" id="ahm:TL08_15670"/>
<protein>
    <recommendedName>
        <fullName evidence="3">NmrA-like domain-containing protein</fullName>
    </recommendedName>
</protein>
<gene>
    <name evidence="4" type="ORF">TL08_15670</name>
</gene>
<dbReference type="PANTHER" id="PTHR42748:SF7">
    <property type="entry name" value="NMRA LIKE REDOX SENSOR 1-RELATED"/>
    <property type="match status" value="1"/>
</dbReference>
<dbReference type="Gene3D" id="3.40.50.720">
    <property type="entry name" value="NAD(P)-binding Rossmann-like Domain"/>
    <property type="match status" value="1"/>
</dbReference>
<dbReference type="InterPro" id="IPR008030">
    <property type="entry name" value="NmrA-like"/>
</dbReference>
<evidence type="ECO:0000259" key="3">
    <source>
        <dbReference type="Pfam" id="PF05368"/>
    </source>
</evidence>